<feature type="domain" description="Peptidase S8/S53" evidence="6">
    <location>
        <begin position="140"/>
        <end position="357"/>
    </location>
</feature>
<dbReference type="InterPro" id="IPR000209">
    <property type="entry name" value="Peptidase_S8/S53_dom"/>
</dbReference>
<evidence type="ECO:0000256" key="4">
    <source>
        <dbReference type="ARBA" id="ARBA00022825"/>
    </source>
</evidence>
<dbReference type="PROSITE" id="PS51892">
    <property type="entry name" value="SUBTILASE"/>
    <property type="match status" value="1"/>
</dbReference>
<keyword evidence="3 5" id="KW-0378">Hydrolase</keyword>
<comment type="similarity">
    <text evidence="1 5">Belongs to the peptidase S8 family.</text>
</comment>
<accession>A0ABP6SSC9</accession>
<evidence type="ECO:0000313" key="7">
    <source>
        <dbReference type="EMBL" id="GAA3383886.1"/>
    </source>
</evidence>
<keyword evidence="8" id="KW-1185">Reference proteome</keyword>
<reference evidence="8" key="1">
    <citation type="journal article" date="2019" name="Int. J. Syst. Evol. Microbiol.">
        <title>The Global Catalogue of Microorganisms (GCM) 10K type strain sequencing project: providing services to taxonomists for standard genome sequencing and annotation.</title>
        <authorList>
            <consortium name="The Broad Institute Genomics Platform"/>
            <consortium name="The Broad Institute Genome Sequencing Center for Infectious Disease"/>
            <person name="Wu L."/>
            <person name="Ma J."/>
        </authorList>
    </citation>
    <scope>NUCLEOTIDE SEQUENCE [LARGE SCALE GENOMIC DNA]</scope>
    <source>
        <strain evidence="8">JCM 9458</strain>
    </source>
</reference>
<dbReference type="PANTHER" id="PTHR43806:SF11">
    <property type="entry name" value="CEREVISIN-RELATED"/>
    <property type="match status" value="1"/>
</dbReference>
<keyword evidence="4 5" id="KW-0720">Serine protease</keyword>
<dbReference type="PANTHER" id="PTHR43806">
    <property type="entry name" value="PEPTIDASE S8"/>
    <property type="match status" value="1"/>
</dbReference>
<keyword evidence="2 5" id="KW-0645">Protease</keyword>
<dbReference type="CDD" id="cd00306">
    <property type="entry name" value="Peptidases_S8_S53"/>
    <property type="match status" value="1"/>
</dbReference>
<evidence type="ECO:0000259" key="6">
    <source>
        <dbReference type="Pfam" id="PF00082"/>
    </source>
</evidence>
<evidence type="ECO:0000256" key="5">
    <source>
        <dbReference type="PROSITE-ProRule" id="PRU01240"/>
    </source>
</evidence>
<evidence type="ECO:0000313" key="8">
    <source>
        <dbReference type="Proteomes" id="UP001501676"/>
    </source>
</evidence>
<proteinExistence type="inferred from homology"/>
<organism evidence="7 8">
    <name type="scientific">Cryptosporangium minutisporangium</name>
    <dbReference type="NCBI Taxonomy" id="113569"/>
    <lineage>
        <taxon>Bacteria</taxon>
        <taxon>Bacillati</taxon>
        <taxon>Actinomycetota</taxon>
        <taxon>Actinomycetes</taxon>
        <taxon>Cryptosporangiales</taxon>
        <taxon>Cryptosporangiaceae</taxon>
        <taxon>Cryptosporangium</taxon>
    </lineage>
</organism>
<evidence type="ECO:0000256" key="3">
    <source>
        <dbReference type="ARBA" id="ARBA00022801"/>
    </source>
</evidence>
<dbReference type="InterPro" id="IPR036852">
    <property type="entry name" value="Peptidase_S8/S53_dom_sf"/>
</dbReference>
<feature type="active site" description="Charge relay system" evidence="5">
    <location>
        <position position="178"/>
    </location>
</feature>
<feature type="active site" description="Charge relay system" evidence="5">
    <location>
        <position position="343"/>
    </location>
</feature>
<name>A0ABP6SSC9_9ACTN</name>
<gene>
    <name evidence="7" type="ORF">GCM10020369_11520</name>
</gene>
<dbReference type="Proteomes" id="UP001501676">
    <property type="component" value="Unassembled WGS sequence"/>
</dbReference>
<dbReference type="SUPFAM" id="SSF52743">
    <property type="entry name" value="Subtilisin-like"/>
    <property type="match status" value="1"/>
</dbReference>
<evidence type="ECO:0000256" key="2">
    <source>
        <dbReference type="ARBA" id="ARBA00022670"/>
    </source>
</evidence>
<dbReference type="Gene3D" id="3.40.50.200">
    <property type="entry name" value="Peptidase S8/S53 domain"/>
    <property type="match status" value="1"/>
</dbReference>
<dbReference type="Pfam" id="PF00082">
    <property type="entry name" value="Peptidase_S8"/>
    <property type="match status" value="1"/>
</dbReference>
<protein>
    <submittedName>
        <fullName evidence="7">S8/S53 family peptidase</fullName>
    </submittedName>
</protein>
<evidence type="ECO:0000256" key="1">
    <source>
        <dbReference type="ARBA" id="ARBA00011073"/>
    </source>
</evidence>
<sequence length="386" mass="40210">MNQAELLVDLRDARTVARLIADTPPLADHLVVGTDDTGSGLGLVRWSLTGVEKAVASLRTDPATAPLVPREPPEEDVDVLIAVLRGLARSAYGGWNPVIDRDHDIGAVELNPHVKIAVGDPAEEAAPAVVRLVGAGYPDGPRIGVADARVYDHPDLAGRYLGQPLIGPGPFLTKAPGHATIVAGTILRREPSARLVCRTVLVPHPDGANTSWEVANRLLAFLRDDVSVLNMSFGCLTDGSPPLALRRALDRLSGSVVLVAAAGNHGESTMPAAVYPAAFGDVTAVGAAGTDGEIAPTTPRAPWLDLLAPGVDVVGPFPPAVALSADTAPTAFRSGYARWSGSSFAAANVTGAIARLIVTERIDAFAARDRLLEEAGPDIRPFVLEV</sequence>
<dbReference type="RefSeq" id="WP_345726905.1">
    <property type="nucleotide sequence ID" value="NZ_BAAAYN010000006.1"/>
</dbReference>
<comment type="caution">
    <text evidence="7">The sequence shown here is derived from an EMBL/GenBank/DDBJ whole genome shotgun (WGS) entry which is preliminary data.</text>
</comment>
<feature type="active site" description="Charge relay system" evidence="5">
    <location>
        <position position="147"/>
    </location>
</feature>
<dbReference type="EMBL" id="BAAAYN010000006">
    <property type="protein sequence ID" value="GAA3383886.1"/>
    <property type="molecule type" value="Genomic_DNA"/>
</dbReference>
<dbReference type="InterPro" id="IPR050131">
    <property type="entry name" value="Peptidase_S8_subtilisin-like"/>
</dbReference>